<organism evidence="3 5">
    <name type="scientific">Cinchona calisaya</name>
    <dbReference type="NCBI Taxonomy" id="153742"/>
    <lineage>
        <taxon>Eukaryota</taxon>
        <taxon>Viridiplantae</taxon>
        <taxon>Streptophyta</taxon>
        <taxon>Embryophyta</taxon>
        <taxon>Tracheophyta</taxon>
        <taxon>Spermatophyta</taxon>
        <taxon>Magnoliopsida</taxon>
        <taxon>eudicotyledons</taxon>
        <taxon>Gunneridae</taxon>
        <taxon>Pentapetalae</taxon>
        <taxon>asterids</taxon>
        <taxon>lamiids</taxon>
        <taxon>Gentianales</taxon>
        <taxon>Rubiaceae</taxon>
        <taxon>Cinchonoideae</taxon>
        <taxon>Cinchoneae</taxon>
        <taxon>Cinchona</taxon>
    </lineage>
</organism>
<dbReference type="Proteomes" id="UP001630127">
    <property type="component" value="Unassembled WGS sequence"/>
</dbReference>
<feature type="chain" id="PRO_5044724644" description="RNase H type-1 domain-containing protein" evidence="1">
    <location>
        <begin position="20"/>
        <end position="139"/>
    </location>
</feature>
<name>A0ABD3AGK2_9GENT</name>
<dbReference type="EMBL" id="JBJUIK010000004">
    <property type="protein sequence ID" value="KAL3530258.1"/>
    <property type="molecule type" value="Genomic_DNA"/>
</dbReference>
<dbReference type="InterPro" id="IPR034574">
    <property type="entry name" value="SDH6"/>
</dbReference>
<keyword evidence="1" id="KW-0732">Signal</keyword>
<dbReference type="EMBL" id="JBJUIK010000004">
    <property type="protein sequence ID" value="KAL3530281.1"/>
    <property type="molecule type" value="Genomic_DNA"/>
</dbReference>
<evidence type="ECO:0000259" key="2">
    <source>
        <dbReference type="Pfam" id="PF13456"/>
    </source>
</evidence>
<comment type="caution">
    <text evidence="3">The sequence shown here is derived from an EMBL/GenBank/DDBJ whole genome shotgun (WGS) entry which is preliminary data.</text>
</comment>
<feature type="signal peptide" evidence="1">
    <location>
        <begin position="1"/>
        <end position="19"/>
    </location>
</feature>
<dbReference type="InterPro" id="IPR002156">
    <property type="entry name" value="RNaseH_domain"/>
</dbReference>
<sequence>MELDLVVLIFSGNLLYSWAESFEQVDDISLLEGIAIRLALIKAKAEGWDSVKILSSNKFIVDKIINRAPDDVRLGTLLEDIISLSDRFSWCWSALAAGAVFGWTFGQEIVNHHLQLYRLDTMAAQTKFMEWWQKKVEGQ</sequence>
<evidence type="ECO:0000313" key="5">
    <source>
        <dbReference type="Proteomes" id="UP001630127"/>
    </source>
</evidence>
<protein>
    <recommendedName>
        <fullName evidence="2">RNase H type-1 domain-containing protein</fullName>
    </recommendedName>
</protein>
<keyword evidence="5" id="KW-1185">Reference proteome</keyword>
<gene>
    <name evidence="3" type="ORF">ACH5RR_009580</name>
    <name evidence="4" type="ORF">ACH5RR_009603</name>
</gene>
<evidence type="ECO:0000256" key="1">
    <source>
        <dbReference type="SAM" id="SignalP"/>
    </source>
</evidence>
<reference evidence="3 5" key="1">
    <citation type="submission" date="2024-11" db="EMBL/GenBank/DDBJ databases">
        <title>A near-complete genome assembly of Cinchona calisaya.</title>
        <authorList>
            <person name="Lian D.C."/>
            <person name="Zhao X.W."/>
            <person name="Wei L."/>
        </authorList>
    </citation>
    <scope>NUCLEOTIDE SEQUENCE [LARGE SCALE GENOMIC DNA]</scope>
    <source>
        <tissue evidence="3">Nenye</tissue>
    </source>
</reference>
<proteinExistence type="predicted"/>
<evidence type="ECO:0000313" key="4">
    <source>
        <dbReference type="EMBL" id="KAL3530281.1"/>
    </source>
</evidence>
<dbReference type="AlphaFoldDB" id="A0ABD3AGK2"/>
<dbReference type="PANTHER" id="PTHR36708:SF1">
    <property type="entry name" value="SUCCINATE DEHYDROGENASE SUBUNIT 6, MITOCHONDRIAL"/>
    <property type="match status" value="1"/>
</dbReference>
<accession>A0ABD3AGK2</accession>
<evidence type="ECO:0000313" key="3">
    <source>
        <dbReference type="EMBL" id="KAL3530258.1"/>
    </source>
</evidence>
<feature type="domain" description="RNase H type-1" evidence="2">
    <location>
        <begin position="11"/>
        <end position="91"/>
    </location>
</feature>
<dbReference type="PANTHER" id="PTHR36708">
    <property type="entry name" value="SUCCINATE DEHYDROGENASE SUBUNIT 6, MITOCHONDRIAL"/>
    <property type="match status" value="1"/>
</dbReference>
<dbReference type="Pfam" id="PF13456">
    <property type="entry name" value="RVT_3"/>
    <property type="match status" value="1"/>
</dbReference>